<proteinExistence type="predicted"/>
<organism evidence="3 4">
    <name type="scientific">Aquatica leii</name>
    <dbReference type="NCBI Taxonomy" id="1421715"/>
    <lineage>
        <taxon>Eukaryota</taxon>
        <taxon>Metazoa</taxon>
        <taxon>Ecdysozoa</taxon>
        <taxon>Arthropoda</taxon>
        <taxon>Hexapoda</taxon>
        <taxon>Insecta</taxon>
        <taxon>Pterygota</taxon>
        <taxon>Neoptera</taxon>
        <taxon>Endopterygota</taxon>
        <taxon>Coleoptera</taxon>
        <taxon>Polyphaga</taxon>
        <taxon>Elateriformia</taxon>
        <taxon>Elateroidea</taxon>
        <taxon>Lampyridae</taxon>
        <taxon>Luciolinae</taxon>
        <taxon>Aquatica</taxon>
    </lineage>
</organism>
<feature type="compositionally biased region" description="Basic residues" evidence="1">
    <location>
        <begin position="369"/>
        <end position="380"/>
    </location>
</feature>
<evidence type="ECO:0000259" key="2">
    <source>
        <dbReference type="Pfam" id="PF26215"/>
    </source>
</evidence>
<feature type="domain" description="Helix-turn-helix" evidence="2">
    <location>
        <begin position="14"/>
        <end position="68"/>
    </location>
</feature>
<dbReference type="InterPro" id="IPR011011">
    <property type="entry name" value="Znf_FYVE_PHD"/>
</dbReference>
<accession>A0AAN7P4W5</accession>
<feature type="region of interest" description="Disordered" evidence="1">
    <location>
        <begin position="358"/>
        <end position="380"/>
    </location>
</feature>
<dbReference type="SUPFAM" id="SSF57903">
    <property type="entry name" value="FYVE/PHD zinc finger"/>
    <property type="match status" value="1"/>
</dbReference>
<dbReference type="EMBL" id="JARPUR010000005">
    <property type="protein sequence ID" value="KAK4875366.1"/>
    <property type="molecule type" value="Genomic_DNA"/>
</dbReference>
<name>A0AAN7P4W5_9COLE</name>
<dbReference type="CDD" id="cd15517">
    <property type="entry name" value="PHD_TCF19_like"/>
    <property type="match status" value="1"/>
</dbReference>
<gene>
    <name evidence="3" type="ORF">RN001_011788</name>
</gene>
<dbReference type="PANTHER" id="PTHR21301">
    <property type="entry name" value="REVERSE TRANSCRIPTASE"/>
    <property type="match status" value="1"/>
</dbReference>
<keyword evidence="4" id="KW-1185">Reference proteome</keyword>
<dbReference type="AlphaFoldDB" id="A0AAN7P4W5"/>
<dbReference type="PANTHER" id="PTHR21301:SF11">
    <property type="entry name" value="GIY-YIG DOMAIN-CONTAINING PROTEIN"/>
    <property type="match status" value="1"/>
</dbReference>
<dbReference type="Proteomes" id="UP001353858">
    <property type="component" value="Unassembled WGS sequence"/>
</dbReference>
<evidence type="ECO:0000313" key="4">
    <source>
        <dbReference type="Proteomes" id="UP001353858"/>
    </source>
</evidence>
<dbReference type="SUPFAM" id="SSF57756">
    <property type="entry name" value="Retrovirus zinc finger-like domains"/>
    <property type="match status" value="1"/>
</dbReference>
<dbReference type="InterPro" id="IPR058912">
    <property type="entry name" value="HTH_animal"/>
</dbReference>
<dbReference type="GO" id="GO:0008270">
    <property type="term" value="F:zinc ion binding"/>
    <property type="evidence" value="ECO:0007669"/>
    <property type="project" value="InterPro"/>
</dbReference>
<protein>
    <recommendedName>
        <fullName evidence="2">Helix-turn-helix domain-containing protein</fullName>
    </recommendedName>
</protein>
<reference evidence="4" key="1">
    <citation type="submission" date="2023-01" db="EMBL/GenBank/DDBJ databases">
        <title>Key to firefly adult light organ development and bioluminescence: homeobox transcription factors regulate luciferase expression and transportation to peroxisome.</title>
        <authorList>
            <person name="Fu X."/>
        </authorList>
    </citation>
    <scope>NUCLEOTIDE SEQUENCE [LARGE SCALE GENOMIC DNA]</scope>
</reference>
<evidence type="ECO:0000256" key="1">
    <source>
        <dbReference type="SAM" id="MobiDB-lite"/>
    </source>
</evidence>
<sequence>METTVYRKPTHTGRYLNFESNHSISTKRGVVKSLIDRAYRLCNTEKGLREEIKNIRNDLRQNGYPEKIVGELLQKKQLNTMGQPKTEELPNLLLSIPYVKGLSESIKRIGKSYNLNTVLEAVKPTDSQINPTLTIDSKDSGVKPKSTIFQKPKVNSTNSNKNLTIKNNSISKPILVNTAKSTTVCYNCSGTGHSFHTCSQSRRKFCYFFSLQKAQNAFKCAGTFPYNDNKFHDSDFAPATVTDDSQVLQASDVQESPSTLIEAIADYNDIPRQQTPPPGPSNDRFNLLELDIVYEDGTVIPGETQEENGCSTDLGQTANTSVVNILPLFRIKGPVHRRKVKSQKSEILSSTPFTKKLERSIEERESKQGSRRTKAKSVKRKMSDVATAKITVSPLGSKDPKKMYTKKSKTSKTVHECPRCGERYPNPSGEDWIMCSDCNIWWHESRTTYVTENYICDNCELL</sequence>
<dbReference type="InterPro" id="IPR036875">
    <property type="entry name" value="Znf_CCHC_sf"/>
</dbReference>
<dbReference type="Pfam" id="PF26215">
    <property type="entry name" value="HTH_animal"/>
    <property type="match status" value="1"/>
</dbReference>
<feature type="compositionally biased region" description="Basic and acidic residues" evidence="1">
    <location>
        <begin position="358"/>
        <end position="368"/>
    </location>
</feature>
<evidence type="ECO:0000313" key="3">
    <source>
        <dbReference type="EMBL" id="KAK4875366.1"/>
    </source>
</evidence>
<comment type="caution">
    <text evidence="3">The sequence shown here is derived from an EMBL/GenBank/DDBJ whole genome shotgun (WGS) entry which is preliminary data.</text>
</comment>
<dbReference type="GO" id="GO:0003676">
    <property type="term" value="F:nucleic acid binding"/>
    <property type="evidence" value="ECO:0007669"/>
    <property type="project" value="InterPro"/>
</dbReference>